<reference evidence="2 3" key="1">
    <citation type="submission" date="2016-03" db="EMBL/GenBank/DDBJ databases">
        <title>Complete genome sequence of Shewanella psychrophila WP2, a deep sea bacterium isolated from west Pacific sediment.</title>
        <authorList>
            <person name="Xu G."/>
            <person name="Jian H."/>
        </authorList>
    </citation>
    <scope>NUCLEOTIDE SEQUENCE [LARGE SCALE GENOMIC DNA]</scope>
    <source>
        <strain evidence="2 3">WP2</strain>
    </source>
</reference>
<protein>
    <submittedName>
        <fullName evidence="2">Glycosyltransferase</fullName>
    </submittedName>
</protein>
<keyword evidence="2" id="KW-0808">Transferase</keyword>
<feature type="domain" description="Glycosyl transferase family 1" evidence="1">
    <location>
        <begin position="208"/>
        <end position="367"/>
    </location>
</feature>
<dbReference type="PANTHER" id="PTHR12526">
    <property type="entry name" value="GLYCOSYLTRANSFERASE"/>
    <property type="match status" value="1"/>
</dbReference>
<dbReference type="OrthoDB" id="9802525at2"/>
<accession>A0A1S6HK94</accession>
<dbReference type="SUPFAM" id="SSF53756">
    <property type="entry name" value="UDP-Glycosyltransferase/glycogen phosphorylase"/>
    <property type="match status" value="1"/>
</dbReference>
<proteinExistence type="predicted"/>
<dbReference type="CDD" id="cd03801">
    <property type="entry name" value="GT4_PimA-like"/>
    <property type="match status" value="1"/>
</dbReference>
<dbReference type="RefSeq" id="WP_077751272.1">
    <property type="nucleotide sequence ID" value="NZ_CP014782.1"/>
</dbReference>
<keyword evidence="3" id="KW-1185">Reference proteome</keyword>
<dbReference type="Proteomes" id="UP000189545">
    <property type="component" value="Chromosome"/>
</dbReference>
<dbReference type="Gene3D" id="3.40.50.2000">
    <property type="entry name" value="Glycogen Phosphorylase B"/>
    <property type="match status" value="2"/>
</dbReference>
<dbReference type="InterPro" id="IPR001296">
    <property type="entry name" value="Glyco_trans_1"/>
</dbReference>
<dbReference type="AlphaFoldDB" id="A0A1S6HK94"/>
<evidence type="ECO:0000259" key="1">
    <source>
        <dbReference type="Pfam" id="PF00534"/>
    </source>
</evidence>
<sequence length="391" mass="44459">MEKICFALHRFRADKKEAMSKNFVNLVEGISQKGEKVVTYTPIDFITVAKVEKFFYRSTSRYSSLAESVNNLWLICRDINRNHLDYKFINFHIATPVESFLLTVFLCRSAIKKTVVSIWQSYLTFDELKGNFKYFFSNSIKYLHILIGNSFACSFLYTLSLKQFHKVIVHCEYQRKQLVVHGVNDITLIRNGVFSLNDFPIDVLPDTKVQSDDFVLLYLGHAKASKGVNTLIELAASLEASKALEFTLILALSGFGEKKHLCRLVKHANLEHRVCFKDEVSVLEEMTNADLLLLPLRTCVGTSLMPNVIIEAMSLGLPVAVPSYPELQELVSLGENAFELDISDIDSTSRMISTLSKNRSLLEKVARSQKMRIRDGMTLDNFVDGYFQSLT</sequence>
<dbReference type="GO" id="GO:1901135">
    <property type="term" value="P:carbohydrate derivative metabolic process"/>
    <property type="evidence" value="ECO:0007669"/>
    <property type="project" value="UniProtKB-ARBA"/>
</dbReference>
<dbReference type="KEGG" id="spsw:Sps_00731"/>
<dbReference type="EMBL" id="CP014782">
    <property type="protein sequence ID" value="AQS35924.1"/>
    <property type="molecule type" value="Genomic_DNA"/>
</dbReference>
<gene>
    <name evidence="2" type="ORF">Sps_00731</name>
</gene>
<dbReference type="Pfam" id="PF00534">
    <property type="entry name" value="Glycos_transf_1"/>
    <property type="match status" value="1"/>
</dbReference>
<dbReference type="GO" id="GO:0016757">
    <property type="term" value="F:glycosyltransferase activity"/>
    <property type="evidence" value="ECO:0007669"/>
    <property type="project" value="InterPro"/>
</dbReference>
<evidence type="ECO:0000313" key="2">
    <source>
        <dbReference type="EMBL" id="AQS35924.1"/>
    </source>
</evidence>
<organism evidence="2 3">
    <name type="scientific">Shewanella psychrophila</name>
    <dbReference type="NCBI Taxonomy" id="225848"/>
    <lineage>
        <taxon>Bacteria</taxon>
        <taxon>Pseudomonadati</taxon>
        <taxon>Pseudomonadota</taxon>
        <taxon>Gammaproteobacteria</taxon>
        <taxon>Alteromonadales</taxon>
        <taxon>Shewanellaceae</taxon>
        <taxon>Shewanella</taxon>
    </lineage>
</organism>
<name>A0A1S6HK94_9GAMM</name>
<evidence type="ECO:0000313" key="3">
    <source>
        <dbReference type="Proteomes" id="UP000189545"/>
    </source>
</evidence>
<dbReference type="STRING" id="225848.Sps_00731"/>